<dbReference type="SUPFAM" id="SSF48225">
    <property type="entry name" value="Seven-hairpin glycosidases"/>
    <property type="match status" value="1"/>
</dbReference>
<dbReference type="GO" id="GO:0004571">
    <property type="term" value="F:mannosyl-oligosaccharide 1,2-alpha-mannosidase activity"/>
    <property type="evidence" value="ECO:0007669"/>
    <property type="project" value="InterPro"/>
</dbReference>
<dbReference type="GO" id="GO:0000139">
    <property type="term" value="C:Golgi membrane"/>
    <property type="evidence" value="ECO:0007669"/>
    <property type="project" value="TreeGrafter"/>
</dbReference>
<keyword evidence="4 8" id="KW-0378">Hydrolase</keyword>
<keyword evidence="6" id="KW-0479">Metal-binding</keyword>
<keyword evidence="6" id="KW-0106">Calcium</keyword>
<dbReference type="InterPro" id="IPR036026">
    <property type="entry name" value="Seven-hairpin_glycosidases"/>
</dbReference>
<reference evidence="9 10" key="1">
    <citation type="submission" date="2019-01" db="EMBL/GenBank/DDBJ databases">
        <title>Sequencing of cultivated peanut Arachis hypogaea provides insights into genome evolution and oil improvement.</title>
        <authorList>
            <person name="Chen X."/>
        </authorList>
    </citation>
    <scope>NUCLEOTIDE SEQUENCE [LARGE SCALE GENOMIC DNA]</scope>
    <source>
        <strain evidence="10">cv. Fuhuasheng</strain>
        <tissue evidence="9">Leaves</tissue>
    </source>
</reference>
<dbReference type="InterPro" id="IPR001382">
    <property type="entry name" value="Glyco_hydro_47"/>
</dbReference>
<accession>A0A445AUU2</accession>
<dbReference type="GO" id="GO:0005975">
    <property type="term" value="P:carbohydrate metabolic process"/>
    <property type="evidence" value="ECO:0007669"/>
    <property type="project" value="InterPro"/>
</dbReference>
<evidence type="ECO:0000256" key="1">
    <source>
        <dbReference type="ARBA" id="ARBA00001913"/>
    </source>
</evidence>
<evidence type="ECO:0000256" key="6">
    <source>
        <dbReference type="PIRSR" id="PIRSR601382-2"/>
    </source>
</evidence>
<evidence type="ECO:0000313" key="9">
    <source>
        <dbReference type="EMBL" id="RYR30199.1"/>
    </source>
</evidence>
<evidence type="ECO:0000256" key="3">
    <source>
        <dbReference type="ARBA" id="ARBA00007658"/>
    </source>
</evidence>
<feature type="disulfide bond" evidence="7">
    <location>
        <begin position="68"/>
        <end position="100"/>
    </location>
</feature>
<keyword evidence="10" id="KW-1185">Reference proteome</keyword>
<dbReference type="EC" id="3.2.1.-" evidence="8"/>
<dbReference type="InterPro" id="IPR012341">
    <property type="entry name" value="6hp_glycosidase-like_sf"/>
</dbReference>
<dbReference type="PANTHER" id="PTHR11742">
    <property type="entry name" value="MANNOSYL-OLIGOSACCHARIDE ALPHA-1,2-MANNOSIDASE-RELATED"/>
    <property type="match status" value="1"/>
</dbReference>
<dbReference type="PRINTS" id="PR00747">
    <property type="entry name" value="GLYHDRLASE47"/>
</dbReference>
<keyword evidence="8" id="KW-0326">Glycosidase</keyword>
<evidence type="ECO:0000256" key="2">
    <source>
        <dbReference type="ARBA" id="ARBA00004922"/>
    </source>
</evidence>
<dbReference type="Gene3D" id="1.50.10.10">
    <property type="match status" value="1"/>
</dbReference>
<dbReference type="GO" id="GO:0005509">
    <property type="term" value="F:calcium ion binding"/>
    <property type="evidence" value="ECO:0007669"/>
    <property type="project" value="InterPro"/>
</dbReference>
<comment type="caution">
    <text evidence="9">The sequence shown here is derived from an EMBL/GenBank/DDBJ whole genome shotgun (WGS) entry which is preliminary data.</text>
</comment>
<name>A0A445AUU2_ARAHY</name>
<dbReference type="Pfam" id="PF01532">
    <property type="entry name" value="Glyco_hydro_47"/>
    <property type="match status" value="1"/>
</dbReference>
<organism evidence="9 10">
    <name type="scientific">Arachis hypogaea</name>
    <name type="common">Peanut</name>
    <dbReference type="NCBI Taxonomy" id="3818"/>
    <lineage>
        <taxon>Eukaryota</taxon>
        <taxon>Viridiplantae</taxon>
        <taxon>Streptophyta</taxon>
        <taxon>Embryophyta</taxon>
        <taxon>Tracheophyta</taxon>
        <taxon>Spermatophyta</taxon>
        <taxon>Magnoliopsida</taxon>
        <taxon>eudicotyledons</taxon>
        <taxon>Gunneridae</taxon>
        <taxon>Pentapetalae</taxon>
        <taxon>rosids</taxon>
        <taxon>fabids</taxon>
        <taxon>Fabales</taxon>
        <taxon>Fabaceae</taxon>
        <taxon>Papilionoideae</taxon>
        <taxon>50 kb inversion clade</taxon>
        <taxon>dalbergioids sensu lato</taxon>
        <taxon>Dalbergieae</taxon>
        <taxon>Pterocarpus clade</taxon>
        <taxon>Arachis</taxon>
    </lineage>
</organism>
<dbReference type="InterPro" id="IPR050749">
    <property type="entry name" value="Glycosyl_Hydrolase_47"/>
</dbReference>
<dbReference type="AlphaFoldDB" id="A0A445AUU2"/>
<feature type="binding site" evidence="6">
    <location>
        <position position="220"/>
    </location>
    <ligand>
        <name>Ca(2+)</name>
        <dbReference type="ChEBI" id="CHEBI:29108"/>
    </ligand>
</feature>
<evidence type="ECO:0000256" key="7">
    <source>
        <dbReference type="PIRSR" id="PIRSR601382-3"/>
    </source>
</evidence>
<comment type="pathway">
    <text evidence="2">Protein modification; protein glycosylation.</text>
</comment>
<gene>
    <name evidence="9" type="ORF">Ahy_B01g055021</name>
</gene>
<comment type="similarity">
    <text evidence="3 8">Belongs to the glycosyl hydrolase 47 family.</text>
</comment>
<dbReference type="GO" id="GO:0005783">
    <property type="term" value="C:endoplasmic reticulum"/>
    <property type="evidence" value="ECO:0007669"/>
    <property type="project" value="TreeGrafter"/>
</dbReference>
<protein>
    <recommendedName>
        <fullName evidence="8">alpha-1,2-Mannosidase</fullName>
        <ecNumber evidence="8">3.2.1.-</ecNumber>
    </recommendedName>
</protein>
<evidence type="ECO:0000313" key="10">
    <source>
        <dbReference type="Proteomes" id="UP000289738"/>
    </source>
</evidence>
<evidence type="ECO:0000256" key="5">
    <source>
        <dbReference type="ARBA" id="ARBA00023157"/>
    </source>
</evidence>
<evidence type="ECO:0000256" key="4">
    <source>
        <dbReference type="ARBA" id="ARBA00022801"/>
    </source>
</evidence>
<keyword evidence="5 7" id="KW-1015">Disulfide bond</keyword>
<proteinExistence type="inferred from homology"/>
<sequence>MGDSFYEYLLKAWILGNKTEAVKYYREMWETSMQGLESLIKRSTPSSFAYITEKLGNTVYDKMDELACFVPGMLALGSSGYDPEEAGKFMSLAEELARTCYNFYQLTPTKLAGENYYFRQGEDMLVGTSWNIQRPETIESLFYLWRLTGNNTYREWAWDIFEAFESNSRIASGYVGLKDVNTGAQDDMMQSFFLAETLKYLYLLFSPPSVISLDEWVFNTEAHPLRIRTRNDVHEEQLNLDQEDKFPSHLLGRKEGRLENK</sequence>
<dbReference type="PANTHER" id="PTHR11742:SF84">
    <property type="entry name" value="ALPHA-1,2-MANNOSIDASE"/>
    <property type="match status" value="1"/>
</dbReference>
<dbReference type="EMBL" id="SDMP01000011">
    <property type="protein sequence ID" value="RYR30199.1"/>
    <property type="molecule type" value="Genomic_DNA"/>
</dbReference>
<comment type="cofactor">
    <cofactor evidence="1 6">
        <name>Ca(2+)</name>
        <dbReference type="ChEBI" id="CHEBI:29108"/>
    </cofactor>
</comment>
<evidence type="ECO:0000256" key="8">
    <source>
        <dbReference type="RuleBase" id="RU361193"/>
    </source>
</evidence>
<dbReference type="Proteomes" id="UP000289738">
    <property type="component" value="Chromosome B01"/>
</dbReference>